<sequence length="70" mass="8047">MLGDKTVTLEEVMNYPDMTGYRPGVNLRVTVRDIRKLTDAEKAFNAYEKALLIWLYNKLNPAIVPDLAYN</sequence>
<organism evidence="1">
    <name type="scientific">marine sediment metagenome</name>
    <dbReference type="NCBI Taxonomy" id="412755"/>
    <lineage>
        <taxon>unclassified sequences</taxon>
        <taxon>metagenomes</taxon>
        <taxon>ecological metagenomes</taxon>
    </lineage>
</organism>
<dbReference type="EMBL" id="BARV01018067">
    <property type="protein sequence ID" value="GAI30414.1"/>
    <property type="molecule type" value="Genomic_DNA"/>
</dbReference>
<proteinExistence type="predicted"/>
<gene>
    <name evidence="1" type="ORF">S06H3_30648</name>
</gene>
<comment type="caution">
    <text evidence="1">The sequence shown here is derived from an EMBL/GenBank/DDBJ whole genome shotgun (WGS) entry which is preliminary data.</text>
</comment>
<evidence type="ECO:0000313" key="1">
    <source>
        <dbReference type="EMBL" id="GAI30414.1"/>
    </source>
</evidence>
<reference evidence="1" key="1">
    <citation type="journal article" date="2014" name="Front. Microbiol.">
        <title>High frequency of phylogenetically diverse reductive dehalogenase-homologous genes in deep subseafloor sedimentary metagenomes.</title>
        <authorList>
            <person name="Kawai M."/>
            <person name="Futagami T."/>
            <person name="Toyoda A."/>
            <person name="Takaki Y."/>
            <person name="Nishi S."/>
            <person name="Hori S."/>
            <person name="Arai W."/>
            <person name="Tsubouchi T."/>
            <person name="Morono Y."/>
            <person name="Uchiyama I."/>
            <person name="Ito T."/>
            <person name="Fujiyama A."/>
            <person name="Inagaki F."/>
            <person name="Takami H."/>
        </authorList>
    </citation>
    <scope>NUCLEOTIDE SEQUENCE</scope>
    <source>
        <strain evidence="1">Expedition CK06-06</strain>
    </source>
</reference>
<dbReference type="AlphaFoldDB" id="X1PHQ6"/>
<name>X1PHQ6_9ZZZZ</name>
<protein>
    <submittedName>
        <fullName evidence="1">Uncharacterized protein</fullName>
    </submittedName>
</protein>
<accession>X1PHQ6</accession>